<protein>
    <recommendedName>
        <fullName evidence="4">DUF4282 domain-containing protein</fullName>
    </recommendedName>
</protein>
<proteinExistence type="predicted"/>
<sequence length="99" mass="10963">MTDLFVKSFRKIVNVYSWILLIIFIILGGVIGYQVGNIISYDEEVCFMAAVLGAVIGGVLGFISETLVFAPMIILFELNDKVSKIDEKLSGIENKDKTN</sequence>
<reference evidence="2" key="2">
    <citation type="journal article" date="2021" name="PeerJ">
        <title>Extensive microbial diversity within the chicken gut microbiome revealed by metagenomics and culture.</title>
        <authorList>
            <person name="Gilroy R."/>
            <person name="Ravi A."/>
            <person name="Getino M."/>
            <person name="Pursley I."/>
            <person name="Horton D.L."/>
            <person name="Alikhan N.F."/>
            <person name="Baker D."/>
            <person name="Gharbi K."/>
            <person name="Hall N."/>
            <person name="Watson M."/>
            <person name="Adriaenssens E.M."/>
            <person name="Foster-Nyarko E."/>
            <person name="Jarju S."/>
            <person name="Secka A."/>
            <person name="Antonio M."/>
            <person name="Oren A."/>
            <person name="Chaudhuri R.R."/>
            <person name="La Ragione R."/>
            <person name="Hildebrand F."/>
            <person name="Pallen M.J."/>
        </authorList>
    </citation>
    <scope>NUCLEOTIDE SEQUENCE</scope>
    <source>
        <strain evidence="2">10532</strain>
    </source>
</reference>
<comment type="caution">
    <text evidence="2">The sequence shown here is derived from an EMBL/GenBank/DDBJ whole genome shotgun (WGS) entry which is preliminary data.</text>
</comment>
<dbReference type="AlphaFoldDB" id="A0A9D9N2T2"/>
<evidence type="ECO:0008006" key="4">
    <source>
        <dbReference type="Google" id="ProtNLM"/>
    </source>
</evidence>
<evidence type="ECO:0000313" key="3">
    <source>
        <dbReference type="Proteomes" id="UP000823638"/>
    </source>
</evidence>
<name>A0A9D9N2T2_9SPIR</name>
<feature type="transmembrane region" description="Helical" evidence="1">
    <location>
        <begin position="12"/>
        <end position="35"/>
    </location>
</feature>
<evidence type="ECO:0000256" key="1">
    <source>
        <dbReference type="SAM" id="Phobius"/>
    </source>
</evidence>
<evidence type="ECO:0000313" key="2">
    <source>
        <dbReference type="EMBL" id="MBO8458371.1"/>
    </source>
</evidence>
<accession>A0A9D9N2T2</accession>
<reference evidence="2" key="1">
    <citation type="submission" date="2020-10" db="EMBL/GenBank/DDBJ databases">
        <authorList>
            <person name="Gilroy R."/>
        </authorList>
    </citation>
    <scope>NUCLEOTIDE SEQUENCE</scope>
    <source>
        <strain evidence="2">10532</strain>
    </source>
</reference>
<keyword evidence="1" id="KW-1133">Transmembrane helix</keyword>
<keyword evidence="1" id="KW-0472">Membrane</keyword>
<dbReference type="EMBL" id="JADIMM010000107">
    <property type="protein sequence ID" value="MBO8458371.1"/>
    <property type="molecule type" value="Genomic_DNA"/>
</dbReference>
<dbReference type="Proteomes" id="UP000823638">
    <property type="component" value="Unassembled WGS sequence"/>
</dbReference>
<organism evidence="2 3">
    <name type="scientific">Candidatus Gallitreponema excrementavium</name>
    <dbReference type="NCBI Taxonomy" id="2840840"/>
    <lineage>
        <taxon>Bacteria</taxon>
        <taxon>Pseudomonadati</taxon>
        <taxon>Spirochaetota</taxon>
        <taxon>Spirochaetia</taxon>
        <taxon>Spirochaetales</taxon>
        <taxon>Candidatus Gallitreponema</taxon>
    </lineage>
</organism>
<gene>
    <name evidence="2" type="ORF">IAA81_09140</name>
</gene>
<feature type="transmembrane region" description="Helical" evidence="1">
    <location>
        <begin position="47"/>
        <end position="76"/>
    </location>
</feature>
<keyword evidence="1" id="KW-0812">Transmembrane</keyword>